<keyword evidence="1" id="KW-1133">Transmembrane helix</keyword>
<evidence type="ECO:0000313" key="2">
    <source>
        <dbReference type="EMBL" id="AXQ55454.1"/>
    </source>
</evidence>
<accession>A0A385DC15</accession>
<reference evidence="2 3" key="1">
    <citation type="submission" date="2018-08" db="EMBL/GenBank/DDBJ databases">
        <authorList>
            <person name="Ferrada E.E."/>
            <person name="Latorre B.A."/>
        </authorList>
    </citation>
    <scope>NUCLEOTIDE SEQUENCE [LARGE SCALE GENOMIC DNA]</scope>
    <source>
        <strain evidence="2 3">VK-A60T</strain>
    </source>
</reference>
<keyword evidence="1" id="KW-0812">Transmembrane</keyword>
<sequence length="125" mass="13830">MAEGDNENERKVNDDLDVIWWIPGVISGITLLAKYIHSTGIDRDERLTLPQGMLLMFLLFGPAILAAVIAAQFRKEVERGRMSWEMYWVILSGISASTLAFLGVTGIDDVIAAVEFVFSSAEAPR</sequence>
<evidence type="ECO:0000256" key="1">
    <source>
        <dbReference type="SAM" id="Phobius"/>
    </source>
</evidence>
<dbReference type="RefSeq" id="WP_117349378.1">
    <property type="nucleotide sequence ID" value="NZ_CP031742.1"/>
</dbReference>
<evidence type="ECO:0000313" key="3">
    <source>
        <dbReference type="Proteomes" id="UP000259636"/>
    </source>
</evidence>
<name>A0A385DC15_9ACTN</name>
<dbReference type="Proteomes" id="UP000259636">
    <property type="component" value="Chromosome"/>
</dbReference>
<dbReference type="AlphaFoldDB" id="A0A385DC15"/>
<feature type="transmembrane region" description="Helical" evidence="1">
    <location>
        <begin position="85"/>
        <end position="107"/>
    </location>
</feature>
<feature type="transmembrane region" description="Helical" evidence="1">
    <location>
        <begin position="49"/>
        <end position="73"/>
    </location>
</feature>
<protein>
    <submittedName>
        <fullName evidence="2">Uncharacterized protein</fullName>
    </submittedName>
</protein>
<gene>
    <name evidence="2" type="ORF">D0C37_13165</name>
</gene>
<dbReference type="KEGG" id="sky:D0C37_13165"/>
<feature type="transmembrane region" description="Helical" evidence="1">
    <location>
        <begin position="18"/>
        <end position="37"/>
    </location>
</feature>
<keyword evidence="1" id="KW-0472">Membrane</keyword>
<dbReference type="EMBL" id="CP031742">
    <property type="protein sequence ID" value="AXQ55454.1"/>
    <property type="molecule type" value="Genomic_DNA"/>
</dbReference>
<organism evidence="2 3">
    <name type="scientific">Streptomyces koyangensis</name>
    <dbReference type="NCBI Taxonomy" id="188770"/>
    <lineage>
        <taxon>Bacteria</taxon>
        <taxon>Bacillati</taxon>
        <taxon>Actinomycetota</taxon>
        <taxon>Actinomycetes</taxon>
        <taxon>Kitasatosporales</taxon>
        <taxon>Streptomycetaceae</taxon>
        <taxon>Streptomyces</taxon>
        <taxon>Streptomyces aurantiacus group</taxon>
    </lineage>
</organism>
<dbReference type="GeneID" id="300115132"/>
<proteinExistence type="predicted"/>